<protein>
    <submittedName>
        <fullName evidence="2">Uncharacterized protein</fullName>
    </submittedName>
</protein>
<evidence type="ECO:0000256" key="1">
    <source>
        <dbReference type="SAM" id="SignalP"/>
    </source>
</evidence>
<keyword evidence="1" id="KW-0732">Signal</keyword>
<name>A0ABT3HBL1_9HYPH</name>
<dbReference type="RefSeq" id="WP_264601412.1">
    <property type="nucleotide sequence ID" value="NZ_JAOQNS010000005.1"/>
</dbReference>
<reference evidence="3" key="1">
    <citation type="submission" date="2023-07" db="EMBL/GenBank/DDBJ databases">
        <title>Genome sequencing of Purple Non-Sulfur Bacteria from various extreme environments.</title>
        <authorList>
            <person name="Mayer M."/>
        </authorList>
    </citation>
    <scope>NUCLEOTIDE SEQUENCE [LARGE SCALE GENOMIC DNA]</scope>
    <source>
        <strain evidence="3">DSM 17935</strain>
    </source>
</reference>
<accession>A0ABT3HBL1</accession>
<keyword evidence="3" id="KW-1185">Reference proteome</keyword>
<feature type="signal peptide" evidence="1">
    <location>
        <begin position="1"/>
        <end position="27"/>
    </location>
</feature>
<comment type="caution">
    <text evidence="2">The sequence shown here is derived from an EMBL/GenBank/DDBJ whole genome shotgun (WGS) entry which is preliminary data.</text>
</comment>
<feature type="chain" id="PRO_5045485187" evidence="1">
    <location>
        <begin position="28"/>
        <end position="147"/>
    </location>
</feature>
<evidence type="ECO:0000313" key="3">
    <source>
        <dbReference type="Proteomes" id="UP001209755"/>
    </source>
</evidence>
<sequence>MSFFANANLRFGIISAAAGLALVAAFAADSEAAEFNGTGRCVLVVDGTTYIDGSCNIDLQANGDFDFDDGRLQTECAEFDLGPGECSMANTKLVRNGTFGSLSITGPDVGDIFWNEGRYLHGQARIGGVQRRGACWRNDRAKLCAYR</sequence>
<evidence type="ECO:0000313" key="2">
    <source>
        <dbReference type="EMBL" id="MCW2307775.1"/>
    </source>
</evidence>
<dbReference type="EMBL" id="JAOQNS010000005">
    <property type="protein sequence ID" value="MCW2307775.1"/>
    <property type="molecule type" value="Genomic_DNA"/>
</dbReference>
<organism evidence="2 3">
    <name type="scientific">Rhodobium gokarnense</name>
    <dbReference type="NCBI Taxonomy" id="364296"/>
    <lineage>
        <taxon>Bacteria</taxon>
        <taxon>Pseudomonadati</taxon>
        <taxon>Pseudomonadota</taxon>
        <taxon>Alphaproteobacteria</taxon>
        <taxon>Hyphomicrobiales</taxon>
        <taxon>Rhodobiaceae</taxon>
        <taxon>Rhodobium</taxon>
    </lineage>
</organism>
<dbReference type="Proteomes" id="UP001209755">
    <property type="component" value="Unassembled WGS sequence"/>
</dbReference>
<proteinExistence type="predicted"/>
<gene>
    <name evidence="2" type="ORF">M2319_002112</name>
</gene>